<feature type="compositionally biased region" description="Polar residues" evidence="5">
    <location>
        <begin position="1226"/>
        <end position="1240"/>
    </location>
</feature>
<feature type="compositionally biased region" description="Low complexity" evidence="5">
    <location>
        <begin position="700"/>
        <end position="726"/>
    </location>
</feature>
<organism evidence="7 8">
    <name type="scientific">Penicillium cf. viridicatum</name>
    <dbReference type="NCBI Taxonomy" id="2972119"/>
    <lineage>
        <taxon>Eukaryota</taxon>
        <taxon>Fungi</taxon>
        <taxon>Dikarya</taxon>
        <taxon>Ascomycota</taxon>
        <taxon>Pezizomycotina</taxon>
        <taxon>Eurotiomycetes</taxon>
        <taxon>Eurotiomycetidae</taxon>
        <taxon>Eurotiales</taxon>
        <taxon>Aspergillaceae</taxon>
        <taxon>Penicillium</taxon>
    </lineage>
</organism>
<comment type="subcellular location">
    <subcellularLocation>
        <location evidence="1">Nucleus envelope</location>
    </subcellularLocation>
</comment>
<feature type="region of interest" description="Disordered" evidence="5">
    <location>
        <begin position="648"/>
        <end position="1056"/>
    </location>
</feature>
<protein>
    <recommendedName>
        <fullName evidence="6">SAC3/GANP/THP3 conserved domain-containing protein</fullName>
    </recommendedName>
</protein>
<feature type="compositionally biased region" description="Polar residues" evidence="5">
    <location>
        <begin position="969"/>
        <end position="985"/>
    </location>
</feature>
<gene>
    <name evidence="7" type="ORF">N7449_007506</name>
</gene>
<reference evidence="7" key="2">
    <citation type="journal article" date="2023" name="IMA Fungus">
        <title>Comparative genomic study of the Penicillium genus elucidates a diverse pangenome and 15 lateral gene transfer events.</title>
        <authorList>
            <person name="Petersen C."/>
            <person name="Sorensen T."/>
            <person name="Nielsen M.R."/>
            <person name="Sondergaard T.E."/>
            <person name="Sorensen J.L."/>
            <person name="Fitzpatrick D.A."/>
            <person name="Frisvad J.C."/>
            <person name="Nielsen K.L."/>
        </authorList>
    </citation>
    <scope>NUCLEOTIDE SEQUENCE</scope>
    <source>
        <strain evidence="7">IBT 20477</strain>
    </source>
</reference>
<feature type="compositionally biased region" description="Low complexity" evidence="5">
    <location>
        <begin position="759"/>
        <end position="784"/>
    </location>
</feature>
<feature type="compositionally biased region" description="Low complexity" evidence="5">
    <location>
        <begin position="837"/>
        <end position="855"/>
    </location>
</feature>
<evidence type="ECO:0000256" key="1">
    <source>
        <dbReference type="ARBA" id="ARBA00004259"/>
    </source>
</evidence>
<feature type="region of interest" description="Disordered" evidence="5">
    <location>
        <begin position="1080"/>
        <end position="1351"/>
    </location>
</feature>
<feature type="compositionally biased region" description="Low complexity" evidence="5">
    <location>
        <begin position="31"/>
        <end position="45"/>
    </location>
</feature>
<feature type="compositionally biased region" description="Polar residues" evidence="5">
    <location>
        <begin position="1091"/>
        <end position="1115"/>
    </location>
</feature>
<feature type="compositionally biased region" description="Low complexity" evidence="5">
    <location>
        <begin position="117"/>
        <end position="129"/>
    </location>
</feature>
<feature type="compositionally biased region" description="Polar residues" evidence="5">
    <location>
        <begin position="1017"/>
        <end position="1044"/>
    </location>
</feature>
<evidence type="ECO:0000256" key="5">
    <source>
        <dbReference type="SAM" id="MobiDB-lite"/>
    </source>
</evidence>
<feature type="compositionally biased region" description="Low complexity" evidence="5">
    <location>
        <begin position="1140"/>
        <end position="1182"/>
    </location>
</feature>
<dbReference type="InterPro" id="IPR045107">
    <property type="entry name" value="SAC3/GANP/THP3"/>
</dbReference>
<comment type="similarity">
    <text evidence="4">Belongs to the SAC3 family.</text>
</comment>
<feature type="compositionally biased region" description="Basic and acidic residues" evidence="5">
    <location>
        <begin position="1521"/>
        <end position="1561"/>
    </location>
</feature>
<keyword evidence="2" id="KW-0597">Phosphoprotein</keyword>
<reference evidence="7" key="1">
    <citation type="submission" date="2022-11" db="EMBL/GenBank/DDBJ databases">
        <authorList>
            <person name="Petersen C."/>
        </authorList>
    </citation>
    <scope>NUCLEOTIDE SEQUENCE</scope>
    <source>
        <strain evidence="7">IBT 20477</strain>
    </source>
</reference>
<comment type="caution">
    <text evidence="7">The sequence shown here is derived from an EMBL/GenBank/DDBJ whole genome shotgun (WGS) entry which is preliminary data.</text>
</comment>
<dbReference type="PANTHER" id="PTHR12436:SF3">
    <property type="entry name" value="GERMINAL-CENTER ASSOCIATED NUCLEAR PROTEIN"/>
    <property type="match status" value="1"/>
</dbReference>
<name>A0A9W9JIJ4_9EURO</name>
<keyword evidence="3" id="KW-0539">Nucleus</keyword>
<feature type="region of interest" description="Disordered" evidence="5">
    <location>
        <begin position="1492"/>
        <end position="1561"/>
    </location>
</feature>
<dbReference type="PANTHER" id="PTHR12436">
    <property type="entry name" value="80 KDA MCM3-ASSOCIATED PROTEIN"/>
    <property type="match status" value="1"/>
</dbReference>
<keyword evidence="8" id="KW-1185">Reference proteome</keyword>
<feature type="compositionally biased region" description="Low complexity" evidence="5">
    <location>
        <begin position="895"/>
        <end position="913"/>
    </location>
</feature>
<evidence type="ECO:0000256" key="3">
    <source>
        <dbReference type="ARBA" id="ARBA00023242"/>
    </source>
</evidence>
<feature type="domain" description="SAC3/GANP/THP3 conserved" evidence="6">
    <location>
        <begin position="213"/>
        <end position="534"/>
    </location>
</feature>
<dbReference type="GO" id="GO:0005737">
    <property type="term" value="C:cytoplasm"/>
    <property type="evidence" value="ECO:0007669"/>
    <property type="project" value="TreeGrafter"/>
</dbReference>
<evidence type="ECO:0000256" key="2">
    <source>
        <dbReference type="ARBA" id="ARBA00022553"/>
    </source>
</evidence>
<feature type="compositionally biased region" description="Polar residues" evidence="5">
    <location>
        <begin position="735"/>
        <end position="745"/>
    </location>
</feature>
<feature type="compositionally biased region" description="Polar residues" evidence="5">
    <location>
        <begin position="1190"/>
        <end position="1212"/>
    </location>
</feature>
<dbReference type="OrthoDB" id="264795at2759"/>
<proteinExistence type="inferred from homology"/>
<dbReference type="EMBL" id="JAPQKQ010000005">
    <property type="protein sequence ID" value="KAJ5197027.1"/>
    <property type="molecule type" value="Genomic_DNA"/>
</dbReference>
<feature type="region of interest" description="Disordered" evidence="5">
    <location>
        <begin position="1"/>
        <end position="129"/>
    </location>
</feature>
<feature type="compositionally biased region" description="Polar residues" evidence="5">
    <location>
        <begin position="857"/>
        <end position="884"/>
    </location>
</feature>
<dbReference type="Proteomes" id="UP001150942">
    <property type="component" value="Unassembled WGS sequence"/>
</dbReference>
<dbReference type="GO" id="GO:0070390">
    <property type="term" value="C:transcription export complex 2"/>
    <property type="evidence" value="ECO:0007669"/>
    <property type="project" value="TreeGrafter"/>
</dbReference>
<feature type="compositionally biased region" description="Polar residues" evidence="5">
    <location>
        <begin position="915"/>
        <end position="942"/>
    </location>
</feature>
<dbReference type="InterPro" id="IPR005062">
    <property type="entry name" value="SAC3/GANP/THP3_conserved"/>
</dbReference>
<evidence type="ECO:0000313" key="7">
    <source>
        <dbReference type="EMBL" id="KAJ5197027.1"/>
    </source>
</evidence>
<dbReference type="GO" id="GO:0006406">
    <property type="term" value="P:mRNA export from nucleus"/>
    <property type="evidence" value="ECO:0007669"/>
    <property type="project" value="TreeGrafter"/>
</dbReference>
<feature type="compositionally biased region" description="Low complexity" evidence="5">
    <location>
        <begin position="949"/>
        <end position="968"/>
    </location>
</feature>
<feature type="compositionally biased region" description="Low complexity" evidence="5">
    <location>
        <begin position="655"/>
        <end position="669"/>
    </location>
</feature>
<feature type="compositionally biased region" description="Polar residues" evidence="5">
    <location>
        <begin position="92"/>
        <end position="101"/>
    </location>
</feature>
<evidence type="ECO:0000256" key="4">
    <source>
        <dbReference type="ARBA" id="ARBA00038443"/>
    </source>
</evidence>
<evidence type="ECO:0000259" key="6">
    <source>
        <dbReference type="Pfam" id="PF03399"/>
    </source>
</evidence>
<accession>A0A9W9JIJ4</accession>
<dbReference type="GO" id="GO:0005635">
    <property type="term" value="C:nuclear envelope"/>
    <property type="evidence" value="ECO:0007669"/>
    <property type="project" value="UniProtKB-SubCell"/>
</dbReference>
<feature type="region of interest" description="Disordered" evidence="5">
    <location>
        <begin position="598"/>
        <end position="617"/>
    </location>
</feature>
<feature type="compositionally biased region" description="Low complexity" evidence="5">
    <location>
        <begin position="804"/>
        <end position="818"/>
    </location>
</feature>
<dbReference type="Gene3D" id="1.25.40.990">
    <property type="match status" value="1"/>
</dbReference>
<dbReference type="FunFam" id="1.25.40.990:FF:000008">
    <property type="entry name" value="Nuclear mRNA export protein SAC3"/>
    <property type="match status" value="1"/>
</dbReference>
<evidence type="ECO:0000313" key="8">
    <source>
        <dbReference type="Proteomes" id="UP001150942"/>
    </source>
</evidence>
<sequence length="1561" mass="168169">MASPFNPSAGRGHRGGAPNVQGSTGRGRGGHTSTYVPRGSGAPRAARARGRGRGSATWTARGRGRGAGAANHTANGSQQPAEGPKPGVVSSPFAQSSQQKPVASPFGAQPAQQSPFSRASNNASASNVAKNPFAQPNITKQQSSAKFVGGGSNVAASMEHASTLNTYQERFDKLKIDQVRQRERAIKDGQMADPNQPTSLNQAITPVGTCTGMCPDFERVERIVQKAVDKCEKYYNSATDQLEIMETKMVKRFRRAAAGNDEQLPSDIRTPKTLLQTMNYLIRYVINGGESLAVIHMFVWNRTRSIRNDFSVQQLTHEEDVKTAVICLERIARFHIVSLHLLSNPANTEQFDRHQEREQLNNTMLSLMYYYDDNRERIHFPNEDEFRAYHILFSIHDQRPDLEARVQKWPTTLLASPRVQVALELFAAACNTWEPQGALDSRRPNAVAQGFYTRFFNIINSPSVSYLMACVAEVYFNHIRQTAIRAIWKAYCRTPLSQQSKNDHWTVEELTKVLHFDDDEQTIEYCNAQGLQFVENASGGLYLNWGDRPVDSVDFAPSSDHSFSETYVESKRAGRSLVAIILGMNIREAARMGMVDRSQLPPKSEALPDAEADDGDLFVSDIDNQTPAPVVETHNALLQDATASEFRIASESQKSLQSTPASSPSLSQSNVPLVASKPPNPFAAAFQPSKMASPPSNPFATSIPSTTVTPAAPSPFTSSPNPFSFPKEPEKTDASALTTTPSPFQTNPPPSQPDTADKPAVSSISPAGPSSSAFTSTSSSSIFSKPAYANPKTETPATTPPAPTFSKSSFFPPASSTTDKPPSVFPNGSGSVLPSGAGAFTAPSPFSFSKPSEPAQKTETPATVTTGPSTLFKPSTSPNETSTVDKPASVFSSGAGAFTAPSPFSFSKPSEPAQKTETPATVTTGPSTLFKPSTSPNETSTVDKPASVFSSGAGAFTAPSSFSFSKPSEPTQKTETPATVTTAPSTLFKPRTSPPASLAESKNPFAASIFSGANPFGATNTSAQSTATKSDAKAQQTTIASNNPFALPNTPLSFPAESLRNTVTPAALSPFPAIIAPETSVKAKEPAPASSFGQPLSPFSVNNASTISGSSNAAASQFPVPGSVFAVPKAPQPSQKADIPATTAPTPENPPLGLSPSLGSLQSPMLSGTSVFSQSAPAQAQLPGPPPINGSASISGTRRSVSHTQATASSPPRTLFEALRQPKIFDTTSNAYSPETATTQPPAPLFQSPEPSAAPGQQAPLKRQRETTANASHQRKRRSSLKGKAPAAASDGSFKRSVHFEEEKPLPQESQVSSVHGKSKVHEKKRVLDENSEPQPEEQGPSTKVPKVSTEDEHVPFKFSVYKAENHPMPKLPILEKLEEKLARAKALCEPTRLTEEQLQYIEEARLKRARQVDEDEIALSRARILAEKLRTGPGIFDGWTGKIREPWHDPNWNPIARMAEKYRARKIPQPTSYVPPPLTLNRTARGYEVAYAPDTPNRPMSRTEQRIRRTGARGLAHVPLDFERHKREKEEMAKSKNGKKDNNDKDKKVEKENDVSSHGV</sequence>
<dbReference type="Pfam" id="PF03399">
    <property type="entry name" value="SAC3_GANP"/>
    <property type="match status" value="1"/>
</dbReference>